<evidence type="ECO:0000313" key="1">
    <source>
        <dbReference type="EMBL" id="KAI8027897.1"/>
    </source>
</evidence>
<organism evidence="1 2">
    <name type="scientific">Camellia lanceoleosa</name>
    <dbReference type="NCBI Taxonomy" id="1840588"/>
    <lineage>
        <taxon>Eukaryota</taxon>
        <taxon>Viridiplantae</taxon>
        <taxon>Streptophyta</taxon>
        <taxon>Embryophyta</taxon>
        <taxon>Tracheophyta</taxon>
        <taxon>Spermatophyta</taxon>
        <taxon>Magnoliopsida</taxon>
        <taxon>eudicotyledons</taxon>
        <taxon>Gunneridae</taxon>
        <taxon>Pentapetalae</taxon>
        <taxon>asterids</taxon>
        <taxon>Ericales</taxon>
        <taxon>Theaceae</taxon>
        <taxon>Camellia</taxon>
    </lineage>
</organism>
<proteinExistence type="predicted"/>
<reference evidence="1 2" key="1">
    <citation type="journal article" date="2022" name="Plant J.">
        <title>Chromosome-level genome of Camellia lanceoleosa provides a valuable resource for understanding genome evolution and self-incompatibility.</title>
        <authorList>
            <person name="Gong W."/>
            <person name="Xiao S."/>
            <person name="Wang L."/>
            <person name="Liao Z."/>
            <person name="Chang Y."/>
            <person name="Mo W."/>
            <person name="Hu G."/>
            <person name="Li W."/>
            <person name="Zhao G."/>
            <person name="Zhu H."/>
            <person name="Hu X."/>
            <person name="Ji K."/>
            <person name="Xiang X."/>
            <person name="Song Q."/>
            <person name="Yuan D."/>
            <person name="Jin S."/>
            <person name="Zhang L."/>
        </authorList>
    </citation>
    <scope>NUCLEOTIDE SEQUENCE [LARGE SCALE GENOMIC DNA]</scope>
    <source>
        <strain evidence="1">SQ_2022a</strain>
    </source>
</reference>
<dbReference type="Proteomes" id="UP001060215">
    <property type="component" value="Chromosome 3"/>
</dbReference>
<name>A0ACC0ISJ7_9ERIC</name>
<dbReference type="EMBL" id="CM045760">
    <property type="protein sequence ID" value="KAI8027897.1"/>
    <property type="molecule type" value="Genomic_DNA"/>
</dbReference>
<sequence length="103" mass="11445">MCTVRVPSSQIVEECFSKEPVPQSWVATASTPEKEQRTKAMVLLSTIFSCIMPSSWSPRISDDANGQNLKARSSEKPKRKATKSSRAPIVLSYFPVNSQLSRL</sequence>
<evidence type="ECO:0000313" key="2">
    <source>
        <dbReference type="Proteomes" id="UP001060215"/>
    </source>
</evidence>
<gene>
    <name evidence="1" type="ORF">LOK49_LG02G01308</name>
</gene>
<keyword evidence="2" id="KW-1185">Reference proteome</keyword>
<accession>A0ACC0ISJ7</accession>
<comment type="caution">
    <text evidence="1">The sequence shown here is derived from an EMBL/GenBank/DDBJ whole genome shotgun (WGS) entry which is preliminary data.</text>
</comment>
<protein>
    <submittedName>
        <fullName evidence="1">Uncharacterized protein</fullName>
    </submittedName>
</protein>